<feature type="coiled-coil region" evidence="1">
    <location>
        <begin position="16"/>
        <end position="50"/>
    </location>
</feature>
<reference evidence="2 3" key="1">
    <citation type="submission" date="2017-06" db="EMBL/GenBank/DDBJ databases">
        <authorList>
            <person name="Kim H.J."/>
            <person name="Triplett B.A."/>
        </authorList>
    </citation>
    <scope>NUCLEOTIDE SEQUENCE [LARGE SCALE GENOMIC DNA]</scope>
    <source>
        <strain evidence="2 3">DSM 13116</strain>
    </source>
</reference>
<dbReference type="OrthoDB" id="5461017at2"/>
<dbReference type="EMBL" id="FZOC01000002">
    <property type="protein sequence ID" value="SNR80994.1"/>
    <property type="molecule type" value="Genomic_DNA"/>
</dbReference>
<keyword evidence="1" id="KW-0175">Coiled coil</keyword>
<accession>A0A238ZE87</accession>
<evidence type="ECO:0000256" key="1">
    <source>
        <dbReference type="SAM" id="Coils"/>
    </source>
</evidence>
<evidence type="ECO:0000313" key="3">
    <source>
        <dbReference type="Proteomes" id="UP000198324"/>
    </source>
</evidence>
<evidence type="ECO:0000313" key="2">
    <source>
        <dbReference type="EMBL" id="SNR80994.1"/>
    </source>
</evidence>
<dbReference type="Proteomes" id="UP000198324">
    <property type="component" value="Unassembled WGS sequence"/>
</dbReference>
<gene>
    <name evidence="2" type="ORF">SAMN04488503_1426</name>
</gene>
<name>A0A238ZE87_9BACT</name>
<proteinExistence type="predicted"/>
<organism evidence="2 3">
    <name type="scientific">Humidesulfovibrio mexicanus</name>
    <dbReference type="NCBI Taxonomy" id="147047"/>
    <lineage>
        <taxon>Bacteria</taxon>
        <taxon>Pseudomonadati</taxon>
        <taxon>Thermodesulfobacteriota</taxon>
        <taxon>Desulfovibrionia</taxon>
        <taxon>Desulfovibrionales</taxon>
        <taxon>Desulfovibrionaceae</taxon>
        <taxon>Humidesulfovibrio</taxon>
    </lineage>
</organism>
<protein>
    <submittedName>
        <fullName evidence="2">Uncharacterized protein</fullName>
    </submittedName>
</protein>
<keyword evidence="3" id="KW-1185">Reference proteome</keyword>
<sequence>MSKKLLHATGFGRIHQLILENRQEEARALLKALQHEYIALVEENDALKDQIIEVAQVLDMAECMEFDGQKYWLTDDLRNKGPYCQLCYDRDGLLMRLQKQQRHWKCHCCGNIFVDAKAVKETVARRGLATHVSTAAPRPPIPLFGK</sequence>
<dbReference type="RefSeq" id="WP_089273137.1">
    <property type="nucleotide sequence ID" value="NZ_FZOC01000002.1"/>
</dbReference>
<dbReference type="AlphaFoldDB" id="A0A238ZE87"/>